<dbReference type="Proteomes" id="UP000265520">
    <property type="component" value="Unassembled WGS sequence"/>
</dbReference>
<feature type="non-terminal residue" evidence="1">
    <location>
        <position position="113"/>
    </location>
</feature>
<organism evidence="1 2">
    <name type="scientific">Trifolium medium</name>
    <dbReference type="NCBI Taxonomy" id="97028"/>
    <lineage>
        <taxon>Eukaryota</taxon>
        <taxon>Viridiplantae</taxon>
        <taxon>Streptophyta</taxon>
        <taxon>Embryophyta</taxon>
        <taxon>Tracheophyta</taxon>
        <taxon>Spermatophyta</taxon>
        <taxon>Magnoliopsida</taxon>
        <taxon>eudicotyledons</taxon>
        <taxon>Gunneridae</taxon>
        <taxon>Pentapetalae</taxon>
        <taxon>rosids</taxon>
        <taxon>fabids</taxon>
        <taxon>Fabales</taxon>
        <taxon>Fabaceae</taxon>
        <taxon>Papilionoideae</taxon>
        <taxon>50 kb inversion clade</taxon>
        <taxon>NPAAA clade</taxon>
        <taxon>Hologalegina</taxon>
        <taxon>IRL clade</taxon>
        <taxon>Trifolieae</taxon>
        <taxon>Trifolium</taxon>
    </lineage>
</organism>
<evidence type="ECO:0000313" key="2">
    <source>
        <dbReference type="Proteomes" id="UP000265520"/>
    </source>
</evidence>
<evidence type="ECO:0000313" key="1">
    <source>
        <dbReference type="EMBL" id="MCI19540.1"/>
    </source>
</evidence>
<sequence>FQGPVIPPPVLQYGANELGAFLNQLDMNEILDLEELEYYDKESEKWKQAMEYRKTVAPSAFYPRYPTEVAYVAGQERRMRQYQARQESNLGICRRIKLALDDGCMDFVRDSRA</sequence>
<accession>A0A392Q744</accession>
<protein>
    <submittedName>
        <fullName evidence="1">Uncharacterized protein</fullName>
    </submittedName>
</protein>
<feature type="non-terminal residue" evidence="1">
    <location>
        <position position="1"/>
    </location>
</feature>
<dbReference type="EMBL" id="LXQA010115264">
    <property type="protein sequence ID" value="MCI19540.1"/>
    <property type="molecule type" value="Genomic_DNA"/>
</dbReference>
<dbReference type="AlphaFoldDB" id="A0A392Q744"/>
<reference evidence="1 2" key="1">
    <citation type="journal article" date="2018" name="Front. Plant Sci.">
        <title>Red Clover (Trifolium pratense) and Zigzag Clover (T. medium) - A Picture of Genomic Similarities and Differences.</title>
        <authorList>
            <person name="Dluhosova J."/>
            <person name="Istvanek J."/>
            <person name="Nedelnik J."/>
            <person name="Repkova J."/>
        </authorList>
    </citation>
    <scope>NUCLEOTIDE SEQUENCE [LARGE SCALE GENOMIC DNA]</scope>
    <source>
        <strain evidence="2">cv. 10/8</strain>
        <tissue evidence="1">Leaf</tissue>
    </source>
</reference>
<comment type="caution">
    <text evidence="1">The sequence shown here is derived from an EMBL/GenBank/DDBJ whole genome shotgun (WGS) entry which is preliminary data.</text>
</comment>
<keyword evidence="2" id="KW-1185">Reference proteome</keyword>
<name>A0A392Q744_9FABA</name>
<proteinExistence type="predicted"/>